<dbReference type="GO" id="GO:0016779">
    <property type="term" value="F:nucleotidyltransferase activity"/>
    <property type="evidence" value="ECO:0007669"/>
    <property type="project" value="InterPro"/>
</dbReference>
<name>A0A5C6TWC9_9SPHN</name>
<evidence type="ECO:0000313" key="4">
    <source>
        <dbReference type="Proteomes" id="UP000321249"/>
    </source>
</evidence>
<proteinExistence type="predicted"/>
<dbReference type="SUPFAM" id="SSF81301">
    <property type="entry name" value="Nucleotidyltransferase"/>
    <property type="match status" value="1"/>
</dbReference>
<dbReference type="GO" id="GO:0051607">
    <property type="term" value="P:defense response to virus"/>
    <property type="evidence" value="ECO:0007669"/>
    <property type="project" value="UniProtKB-KW"/>
</dbReference>
<accession>A0A5C6TWC9</accession>
<keyword evidence="3" id="KW-0808">Transferase</keyword>
<comment type="caution">
    <text evidence="3">The sequence shown here is derived from an EMBL/GenBank/DDBJ whole genome shotgun (WGS) entry which is preliminary data.</text>
</comment>
<dbReference type="Pfam" id="PF18144">
    <property type="entry name" value="SMODS"/>
    <property type="match status" value="1"/>
</dbReference>
<keyword evidence="4" id="KW-1185">Reference proteome</keyword>
<feature type="domain" description="Adenylyl/Guanylyl and SMODS C-terminal sensor" evidence="2">
    <location>
        <begin position="351"/>
        <end position="481"/>
    </location>
</feature>
<dbReference type="OrthoDB" id="1118920at2"/>
<dbReference type="InterPro" id="IPR006116">
    <property type="entry name" value="NT_2-5OAS_ClassI-CCAase"/>
</dbReference>
<sequence>MVKLTSQFADFLRDTVNLNQTRITNLENSIEALKNFVRQCDWEPRIRGFEEQGSWAHDTIIKPVDGGEFDADLLVMVDPVEGWTAADYVRTLGEAFADSATYGDKAKAWDYCVTITYAGERKVDLAPCVKNRLWEGSLEVCNRAADRFERSEPIEYTKWLRERNALSGSNSFRKVTRLLKYLRDIKTTFTCPSVLLTTLLGRQVEWYDKDSDDFADVPTTLRTVMGRLDDWLQGRPTRPRVENPKLTSEDFASGWTDTQYSNFRAFIHKYRGWIDEAYEEEDRSESIKAWRRIFGVEFAKGEEIRAATSVEKSGSLMSSLLVTTAAHADGIVDAVKRLGVSILPAWFYEPPHMQPPRWPAIANVSSNVQVFATWHPGQHDSASRSVGRDDVLPRRGGLWFDVGINGGAALPAGYRVQWRVTNTGMMALALNNGRGGFYPPTSGNRRWESLAYRGVHITEAFIIRRSDDVLVAKSPPFSVVIE</sequence>
<dbReference type="EMBL" id="VOQQ01000001">
    <property type="protein sequence ID" value="TXC64526.1"/>
    <property type="molecule type" value="Genomic_DNA"/>
</dbReference>
<evidence type="ECO:0000256" key="1">
    <source>
        <dbReference type="ARBA" id="ARBA00023118"/>
    </source>
</evidence>
<dbReference type="Pfam" id="PF18134">
    <property type="entry name" value="AGS_C"/>
    <property type="match status" value="1"/>
</dbReference>
<dbReference type="RefSeq" id="WP_147043949.1">
    <property type="nucleotide sequence ID" value="NZ_BAABIR010000001.1"/>
</dbReference>
<reference evidence="3 4" key="1">
    <citation type="journal article" date="2015" name="J. Microbiol.">
        <title>Sphingosinicella ginsenosidimutans sp. nov., with ginsenoside converting activity.</title>
        <authorList>
            <person name="Kim J.K."/>
            <person name="Kang M.S."/>
            <person name="Park S.C."/>
            <person name="Kim K.M."/>
            <person name="Choi K."/>
            <person name="Yoon M.H."/>
            <person name="Im W.T."/>
        </authorList>
    </citation>
    <scope>NUCLEOTIDE SEQUENCE [LARGE SCALE GENOMIC DNA]</scope>
    <source>
        <strain evidence="3 4">BS-11</strain>
    </source>
</reference>
<dbReference type="InterPro" id="IPR040511">
    <property type="entry name" value="AGS_C"/>
</dbReference>
<evidence type="ECO:0000313" key="3">
    <source>
        <dbReference type="EMBL" id="TXC64526.1"/>
    </source>
</evidence>
<dbReference type="CDD" id="cd05400">
    <property type="entry name" value="NT_2-5OAS_ClassI-CCAase"/>
    <property type="match status" value="1"/>
</dbReference>
<organism evidence="3 4">
    <name type="scientific">Allosphingosinicella ginsenosidimutans</name>
    <dbReference type="NCBI Taxonomy" id="1176539"/>
    <lineage>
        <taxon>Bacteria</taxon>
        <taxon>Pseudomonadati</taxon>
        <taxon>Pseudomonadota</taxon>
        <taxon>Alphaproteobacteria</taxon>
        <taxon>Sphingomonadales</taxon>
        <taxon>Sphingomonadaceae</taxon>
        <taxon>Allosphingosinicella</taxon>
    </lineage>
</organism>
<dbReference type="Proteomes" id="UP000321249">
    <property type="component" value="Unassembled WGS sequence"/>
</dbReference>
<evidence type="ECO:0000259" key="2">
    <source>
        <dbReference type="Pfam" id="PF18134"/>
    </source>
</evidence>
<protein>
    <submittedName>
        <fullName evidence="3">Nucleotidyltransferase</fullName>
    </submittedName>
</protein>
<dbReference type="InterPro" id="IPR043519">
    <property type="entry name" value="NT_sf"/>
</dbReference>
<keyword evidence="1" id="KW-0051">Antiviral defense</keyword>
<dbReference type="AlphaFoldDB" id="A0A5C6TWC9"/>
<gene>
    <name evidence="3" type="ORF">FRZ32_13205</name>
</gene>